<dbReference type="CDD" id="cd13131">
    <property type="entry name" value="MATE_NorM_like"/>
    <property type="match status" value="1"/>
</dbReference>
<dbReference type="NCBIfam" id="TIGR00797">
    <property type="entry name" value="matE"/>
    <property type="match status" value="1"/>
</dbReference>
<evidence type="ECO:0000256" key="6">
    <source>
        <dbReference type="ARBA" id="ARBA00022989"/>
    </source>
</evidence>
<dbReference type="GO" id="GO:0015297">
    <property type="term" value="F:antiporter activity"/>
    <property type="evidence" value="ECO:0007669"/>
    <property type="project" value="UniProtKB-KW"/>
</dbReference>
<dbReference type="EMBL" id="JAALFG010000002">
    <property type="protein sequence ID" value="NGP18018.1"/>
    <property type="molecule type" value="Genomic_DNA"/>
</dbReference>
<reference evidence="11 12" key="2">
    <citation type="submission" date="2020-03" db="EMBL/GenBank/DDBJ databases">
        <title>Devosia chinhatensis sp. nov., isolated from a hexachlorocyclohexane (HCH) dump site in India.</title>
        <authorList>
            <person name="Kumar M."/>
            <person name="Lal R."/>
        </authorList>
    </citation>
    <scope>NUCLEOTIDE SEQUENCE [LARGE SCALE GENOMIC DNA]</scope>
    <source>
        <strain evidence="11 12">H239</strain>
    </source>
</reference>
<feature type="transmembrane region" description="Helical" evidence="10">
    <location>
        <begin position="408"/>
        <end position="430"/>
    </location>
</feature>
<sequence length="471" mass="50475">MTDTIAPAAPAPTALPQLGWAAELRATFALAWPLVIAQLAQNALHTTDVIMLGWLGPAYLAAGTLGTTFFTPFLLFGIGVVGAVAPLVAQARGARNVKAVRRIVRQGFWAGILIAVLLLPIVWQIQPLYRFLGQDPAATALAETFVHIVVWSLFPAIGIIVLRSFLSAFNATRAILLITVLGVVVNALIAYALIFGNFGMPRLELRGAAIATLTTNIVMFIAMLIYVVRHRRFGRFHILIRFWKPDWGYFRDIFRIGTPIGLTVLAEVGLFTAAALLMGRLGTDEIAAHAIALQCASMAFMVPLGLGVAATVRVGIAYGRGDREAIRKAGWTAFILGTGFMAISALSFLLFGPTIVTLFLDPHKEANLNALGLAASFLAVAGIFQLVDGAQVVAAHSLRGLSDTKVPMLMAIGGYWLVGLPIAYLFGFVFELRGVGIWIGLACGLAFVALLLGTRFIMREKLGLLEPKSVA</sequence>
<keyword evidence="7" id="KW-0406">Ion transport</keyword>
<dbReference type="GO" id="GO:0042910">
    <property type="term" value="F:xenobiotic transmembrane transporter activity"/>
    <property type="evidence" value="ECO:0007669"/>
    <property type="project" value="InterPro"/>
</dbReference>
<evidence type="ECO:0000256" key="1">
    <source>
        <dbReference type="ARBA" id="ARBA00004429"/>
    </source>
</evidence>
<protein>
    <recommendedName>
        <fullName evidence="9">Multidrug-efflux transporter</fullName>
    </recommendedName>
</protein>
<evidence type="ECO:0000256" key="2">
    <source>
        <dbReference type="ARBA" id="ARBA00022448"/>
    </source>
</evidence>
<evidence type="ECO:0000313" key="11">
    <source>
        <dbReference type="EMBL" id="NGP18018.1"/>
    </source>
</evidence>
<dbReference type="Proteomes" id="UP000474802">
    <property type="component" value="Unassembled WGS sequence"/>
</dbReference>
<reference evidence="11 12" key="1">
    <citation type="submission" date="2020-02" db="EMBL/GenBank/DDBJ databases">
        <authorList>
            <person name="Khan S.A."/>
            <person name="Jeon C.O."/>
            <person name="Chun B.H."/>
        </authorList>
    </citation>
    <scope>NUCLEOTIDE SEQUENCE [LARGE SCALE GENOMIC DNA]</scope>
    <source>
        <strain evidence="11 12">H239</strain>
    </source>
</reference>
<feature type="transmembrane region" description="Helical" evidence="10">
    <location>
        <begin position="260"/>
        <end position="279"/>
    </location>
</feature>
<dbReference type="InterPro" id="IPR048279">
    <property type="entry name" value="MdtK-like"/>
</dbReference>
<keyword evidence="6 10" id="KW-1133">Transmembrane helix</keyword>
<evidence type="ECO:0000256" key="8">
    <source>
        <dbReference type="ARBA" id="ARBA00023136"/>
    </source>
</evidence>
<evidence type="ECO:0000256" key="5">
    <source>
        <dbReference type="ARBA" id="ARBA00022692"/>
    </source>
</evidence>
<feature type="transmembrane region" description="Helical" evidence="10">
    <location>
        <begin position="436"/>
        <end position="458"/>
    </location>
</feature>
<feature type="transmembrane region" description="Helical" evidence="10">
    <location>
        <begin position="366"/>
        <end position="387"/>
    </location>
</feature>
<feature type="transmembrane region" description="Helical" evidence="10">
    <location>
        <begin position="207"/>
        <end position="228"/>
    </location>
</feature>
<evidence type="ECO:0000256" key="4">
    <source>
        <dbReference type="ARBA" id="ARBA00022475"/>
    </source>
</evidence>
<evidence type="ECO:0000256" key="9">
    <source>
        <dbReference type="ARBA" id="ARBA00031636"/>
    </source>
</evidence>
<dbReference type="PIRSF" id="PIRSF006603">
    <property type="entry name" value="DinF"/>
    <property type="match status" value="1"/>
</dbReference>
<comment type="subcellular location">
    <subcellularLocation>
        <location evidence="1">Cell inner membrane</location>
        <topology evidence="1">Multi-pass membrane protein</topology>
    </subcellularLocation>
</comment>
<organism evidence="11 12">
    <name type="scientific">Devosia aurantiaca</name>
    <dbReference type="NCBI Taxonomy" id="2714858"/>
    <lineage>
        <taxon>Bacteria</taxon>
        <taxon>Pseudomonadati</taxon>
        <taxon>Pseudomonadota</taxon>
        <taxon>Alphaproteobacteria</taxon>
        <taxon>Hyphomicrobiales</taxon>
        <taxon>Devosiaceae</taxon>
        <taxon>Devosia</taxon>
    </lineage>
</organism>
<keyword evidence="4" id="KW-1003">Cell membrane</keyword>
<dbReference type="InterPro" id="IPR002528">
    <property type="entry name" value="MATE_fam"/>
</dbReference>
<feature type="transmembrane region" description="Helical" evidence="10">
    <location>
        <begin position="333"/>
        <end position="360"/>
    </location>
</feature>
<accession>A0A6M1SLG9</accession>
<keyword evidence="12" id="KW-1185">Reference proteome</keyword>
<dbReference type="PANTHER" id="PTHR43298">
    <property type="entry name" value="MULTIDRUG RESISTANCE PROTEIN NORM-RELATED"/>
    <property type="match status" value="1"/>
</dbReference>
<evidence type="ECO:0000313" key="12">
    <source>
        <dbReference type="Proteomes" id="UP000474802"/>
    </source>
</evidence>
<evidence type="ECO:0000256" key="7">
    <source>
        <dbReference type="ARBA" id="ARBA00023065"/>
    </source>
</evidence>
<name>A0A6M1SLG9_9HYPH</name>
<dbReference type="AlphaFoldDB" id="A0A6M1SLG9"/>
<evidence type="ECO:0000256" key="3">
    <source>
        <dbReference type="ARBA" id="ARBA00022449"/>
    </source>
</evidence>
<feature type="transmembrane region" description="Helical" evidence="10">
    <location>
        <begin position="108"/>
        <end position="125"/>
    </location>
</feature>
<keyword evidence="3" id="KW-0050">Antiport</keyword>
<feature type="transmembrane region" description="Helical" evidence="10">
    <location>
        <begin position="174"/>
        <end position="195"/>
    </location>
</feature>
<dbReference type="PANTHER" id="PTHR43298:SF2">
    <property type="entry name" value="FMN_FAD EXPORTER YEEO-RELATED"/>
    <property type="match status" value="1"/>
</dbReference>
<feature type="transmembrane region" description="Helical" evidence="10">
    <location>
        <begin position="69"/>
        <end position="88"/>
    </location>
</feature>
<dbReference type="Pfam" id="PF01554">
    <property type="entry name" value="MatE"/>
    <property type="match status" value="2"/>
</dbReference>
<keyword evidence="2" id="KW-0813">Transport</keyword>
<proteinExistence type="predicted"/>
<keyword evidence="8 10" id="KW-0472">Membrane</keyword>
<dbReference type="RefSeq" id="WP_164534257.1">
    <property type="nucleotide sequence ID" value="NZ_JAALFG010000002.1"/>
</dbReference>
<dbReference type="InterPro" id="IPR050222">
    <property type="entry name" value="MATE_MdtK"/>
</dbReference>
<feature type="transmembrane region" description="Helical" evidence="10">
    <location>
        <begin position="145"/>
        <end position="162"/>
    </location>
</feature>
<keyword evidence="5 10" id="KW-0812">Transmembrane</keyword>
<gene>
    <name evidence="11" type="ORF">G5575_10415</name>
</gene>
<dbReference type="GO" id="GO:0006811">
    <property type="term" value="P:monoatomic ion transport"/>
    <property type="evidence" value="ECO:0007669"/>
    <property type="project" value="UniProtKB-KW"/>
</dbReference>
<comment type="caution">
    <text evidence="11">The sequence shown here is derived from an EMBL/GenBank/DDBJ whole genome shotgun (WGS) entry which is preliminary data.</text>
</comment>
<dbReference type="GO" id="GO:0005886">
    <property type="term" value="C:plasma membrane"/>
    <property type="evidence" value="ECO:0007669"/>
    <property type="project" value="UniProtKB-SubCell"/>
</dbReference>
<evidence type="ECO:0000256" key="10">
    <source>
        <dbReference type="SAM" id="Phobius"/>
    </source>
</evidence>
<feature type="transmembrane region" description="Helical" evidence="10">
    <location>
        <begin position="291"/>
        <end position="312"/>
    </location>
</feature>